<evidence type="ECO:0000256" key="8">
    <source>
        <dbReference type="SAM" id="Phobius"/>
    </source>
</evidence>
<feature type="transmembrane region" description="Helical" evidence="8">
    <location>
        <begin position="249"/>
        <end position="266"/>
    </location>
</feature>
<dbReference type="PANTHER" id="PTHR43562:SF4">
    <property type="entry name" value="NA(+)_H(+) ANTIPORTER NHAS5"/>
    <property type="match status" value="1"/>
</dbReference>
<dbReference type="InterPro" id="IPR006016">
    <property type="entry name" value="UspA"/>
</dbReference>
<dbReference type="Gene3D" id="1.20.1530.20">
    <property type="match status" value="1"/>
</dbReference>
<keyword evidence="3" id="KW-0050">Antiport</keyword>
<accession>A0A7W5DRT1</accession>
<evidence type="ECO:0000259" key="10">
    <source>
        <dbReference type="Pfam" id="PF00999"/>
    </source>
</evidence>
<evidence type="ECO:0000256" key="5">
    <source>
        <dbReference type="ARBA" id="ARBA00022989"/>
    </source>
</evidence>
<evidence type="ECO:0000256" key="4">
    <source>
        <dbReference type="ARBA" id="ARBA00022692"/>
    </source>
</evidence>
<evidence type="ECO:0000259" key="9">
    <source>
        <dbReference type="Pfam" id="PF00582"/>
    </source>
</evidence>
<dbReference type="Pfam" id="PF00999">
    <property type="entry name" value="Na_H_Exchanger"/>
    <property type="match status" value="1"/>
</dbReference>
<feature type="domain" description="UspA" evidence="9">
    <location>
        <begin position="417"/>
        <end position="539"/>
    </location>
</feature>
<dbReference type="RefSeq" id="WP_183412847.1">
    <property type="nucleotide sequence ID" value="NZ_JACHYB010000001.1"/>
</dbReference>
<feature type="domain" description="Cation/H+ exchanger transmembrane" evidence="10">
    <location>
        <begin position="28"/>
        <end position="392"/>
    </location>
</feature>
<dbReference type="InterPro" id="IPR006153">
    <property type="entry name" value="Cation/H_exchanger_TM"/>
</dbReference>
<proteinExistence type="predicted"/>
<feature type="transmembrane region" description="Helical" evidence="8">
    <location>
        <begin position="69"/>
        <end position="88"/>
    </location>
</feature>
<keyword evidence="7 8" id="KW-0472">Membrane</keyword>
<keyword evidence="2" id="KW-0813">Transport</keyword>
<dbReference type="GO" id="GO:0016020">
    <property type="term" value="C:membrane"/>
    <property type="evidence" value="ECO:0007669"/>
    <property type="project" value="UniProtKB-SubCell"/>
</dbReference>
<evidence type="ECO:0000256" key="6">
    <source>
        <dbReference type="ARBA" id="ARBA00023065"/>
    </source>
</evidence>
<keyword evidence="4 8" id="KW-0812">Transmembrane</keyword>
<evidence type="ECO:0000256" key="7">
    <source>
        <dbReference type="ARBA" id="ARBA00023136"/>
    </source>
</evidence>
<dbReference type="InterPro" id="IPR014729">
    <property type="entry name" value="Rossmann-like_a/b/a_fold"/>
</dbReference>
<feature type="transmembrane region" description="Helical" evidence="8">
    <location>
        <begin position="100"/>
        <end position="123"/>
    </location>
</feature>
<dbReference type="GO" id="GO:0015297">
    <property type="term" value="F:antiporter activity"/>
    <property type="evidence" value="ECO:0007669"/>
    <property type="project" value="UniProtKB-KW"/>
</dbReference>
<comment type="subcellular location">
    <subcellularLocation>
        <location evidence="1">Membrane</location>
        <topology evidence="1">Multi-pass membrane protein</topology>
    </subcellularLocation>
</comment>
<feature type="transmembrane region" description="Helical" evidence="8">
    <location>
        <begin position="129"/>
        <end position="148"/>
    </location>
</feature>
<reference evidence="11 12" key="1">
    <citation type="submission" date="2020-08" db="EMBL/GenBank/DDBJ databases">
        <title>Genomic Encyclopedia of Type Strains, Phase IV (KMG-IV): sequencing the most valuable type-strain genomes for metagenomic binning, comparative biology and taxonomic classification.</title>
        <authorList>
            <person name="Goeker M."/>
        </authorList>
    </citation>
    <scope>NUCLEOTIDE SEQUENCE [LARGE SCALE GENOMIC DNA]</scope>
    <source>
        <strain evidence="11 12">DSM 27471</strain>
    </source>
</reference>
<evidence type="ECO:0000313" key="12">
    <source>
        <dbReference type="Proteomes" id="UP000544222"/>
    </source>
</evidence>
<comment type="caution">
    <text evidence="11">The sequence shown here is derived from an EMBL/GenBank/DDBJ whole genome shotgun (WGS) entry which is preliminary data.</text>
</comment>
<name>A0A7W5DRT1_9PORP</name>
<feature type="transmembrane region" description="Helical" evidence="8">
    <location>
        <begin position="301"/>
        <end position="321"/>
    </location>
</feature>
<organism evidence="11 12">
    <name type="scientific">Microbacter margulisiae</name>
    <dbReference type="NCBI Taxonomy" id="1350067"/>
    <lineage>
        <taxon>Bacteria</taxon>
        <taxon>Pseudomonadati</taxon>
        <taxon>Bacteroidota</taxon>
        <taxon>Bacteroidia</taxon>
        <taxon>Bacteroidales</taxon>
        <taxon>Porphyromonadaceae</taxon>
        <taxon>Microbacter</taxon>
    </lineage>
</organism>
<protein>
    <submittedName>
        <fullName evidence="11">Kef-type K+ transport system membrane component KefB/nucleotide-binding universal stress UspA family protein</fullName>
    </submittedName>
</protein>
<dbReference type="InterPro" id="IPR038770">
    <property type="entry name" value="Na+/solute_symporter_sf"/>
</dbReference>
<dbReference type="GO" id="GO:1902600">
    <property type="term" value="P:proton transmembrane transport"/>
    <property type="evidence" value="ECO:0007669"/>
    <property type="project" value="InterPro"/>
</dbReference>
<evidence type="ECO:0000256" key="3">
    <source>
        <dbReference type="ARBA" id="ARBA00022449"/>
    </source>
</evidence>
<dbReference type="PANTHER" id="PTHR43562">
    <property type="entry name" value="NAPA-TYPE SODIUM/HYDROGEN ANTIPORTER"/>
    <property type="match status" value="1"/>
</dbReference>
<evidence type="ECO:0000256" key="2">
    <source>
        <dbReference type="ARBA" id="ARBA00022448"/>
    </source>
</evidence>
<dbReference type="Pfam" id="PF00582">
    <property type="entry name" value="Usp"/>
    <property type="match status" value="1"/>
</dbReference>
<feature type="transmembrane region" description="Helical" evidence="8">
    <location>
        <begin position="278"/>
        <end position="295"/>
    </location>
</feature>
<keyword evidence="6" id="KW-0406">Ion transport</keyword>
<feature type="transmembrane region" description="Helical" evidence="8">
    <location>
        <begin position="160"/>
        <end position="180"/>
    </location>
</feature>
<keyword evidence="12" id="KW-1185">Reference proteome</keyword>
<sequence length="717" mass="80523">MLYFFKQLQEQFTLPLTNPILIFSLILLIILLSPIVLKRLRIPGIIGLILSGVIIGPHGLNILEQTSAVELFSTIGLLYIMFIAGLELDLNEFKINQHKSIIYGMLTFLLPIIIGFPICYYGFGYSFNASSLVGAMFATQTLISYPIVSRFGLAKNQAVAITVGGTILTDTAVLIILSIIKENQLGELNHEFWIRTTISLIIFSIILFVIIPRIATWFFRKLENEKYAQYIFVLSVVFFAAFLGTVAGFEPIIGAFAAGIALNRLIPSSSALMNRIDFIGNTLFIPFFLISVGMLVDVNVIFNGTTVIIVTVVFSVVAIFSKWLAAWITQISFHYSRDQRQIIFGLSNAHAAETLAIIIVGYRAGILNQDILNGTILLILISSIVASFATERAAKRMVISGESDQLDSKTLEIMKHEHILLPVANVDNMHKLLEFVMLIKDKKAVHPVSVLTVVPNNNEAEFNMIKSRKKLEDFVRQASAAEIKTNVITTIDHNALSGITRIAREIMADLIVVGWPQRTGFFSKILNEKTENIINYTDKNLFISYFAHPLVAHKRIILLTPPLAELEPGFEFWIKKISIIANELTSPIDFYGDKKTYDDFHKALKGRNIHITITFHLFEDWEDFLVLSRYIKSDDLLILVGARKGSVSYLSYLDTAVVKINKYFQKNSKILIYPQQNEHAEKTESYEEVSSEPLVKSMEAIEKLGKGIGILLKKGKE</sequence>
<feature type="transmembrane region" description="Helical" evidence="8">
    <location>
        <begin position="20"/>
        <end position="37"/>
    </location>
</feature>
<feature type="transmembrane region" description="Helical" evidence="8">
    <location>
        <begin position="371"/>
        <end position="390"/>
    </location>
</feature>
<feature type="transmembrane region" description="Helical" evidence="8">
    <location>
        <begin position="342"/>
        <end position="365"/>
    </location>
</feature>
<evidence type="ECO:0000256" key="1">
    <source>
        <dbReference type="ARBA" id="ARBA00004141"/>
    </source>
</evidence>
<dbReference type="SUPFAM" id="SSF52402">
    <property type="entry name" value="Adenine nucleotide alpha hydrolases-like"/>
    <property type="match status" value="1"/>
</dbReference>
<feature type="transmembrane region" description="Helical" evidence="8">
    <location>
        <begin position="192"/>
        <end position="215"/>
    </location>
</feature>
<keyword evidence="5 8" id="KW-1133">Transmembrane helix</keyword>
<gene>
    <name evidence="11" type="ORF">FHX64_001196</name>
</gene>
<dbReference type="EMBL" id="JACHYB010000001">
    <property type="protein sequence ID" value="MBB3187033.1"/>
    <property type="molecule type" value="Genomic_DNA"/>
</dbReference>
<feature type="transmembrane region" description="Helical" evidence="8">
    <location>
        <begin position="44"/>
        <end position="63"/>
    </location>
</feature>
<dbReference type="AlphaFoldDB" id="A0A7W5DRT1"/>
<dbReference type="Gene3D" id="3.40.50.620">
    <property type="entry name" value="HUPs"/>
    <property type="match status" value="1"/>
</dbReference>
<dbReference type="Proteomes" id="UP000544222">
    <property type="component" value="Unassembled WGS sequence"/>
</dbReference>
<evidence type="ECO:0000313" key="11">
    <source>
        <dbReference type="EMBL" id="MBB3187033.1"/>
    </source>
</evidence>